<protein>
    <submittedName>
        <fullName evidence="1">Uncharacterized protein</fullName>
    </submittedName>
</protein>
<organism evidence="1 2">
    <name type="scientific">Durusdinium trenchii</name>
    <dbReference type="NCBI Taxonomy" id="1381693"/>
    <lineage>
        <taxon>Eukaryota</taxon>
        <taxon>Sar</taxon>
        <taxon>Alveolata</taxon>
        <taxon>Dinophyceae</taxon>
        <taxon>Suessiales</taxon>
        <taxon>Symbiodiniaceae</taxon>
        <taxon>Durusdinium</taxon>
    </lineage>
</organism>
<sequence>VLLHNGACDIMVDEVLVILDWKQTVDTKPTFVEPNKIFVCREKFHLLELYGNTSSAVEQQ</sequence>
<proteinExistence type="predicted"/>
<gene>
    <name evidence="1" type="ORF">CCMP2556_LOCUS45266</name>
</gene>
<evidence type="ECO:0000313" key="2">
    <source>
        <dbReference type="Proteomes" id="UP001642484"/>
    </source>
</evidence>
<accession>A0ABP0R4C8</accession>
<keyword evidence="2" id="KW-1185">Reference proteome</keyword>
<comment type="caution">
    <text evidence="1">The sequence shown here is derived from an EMBL/GenBank/DDBJ whole genome shotgun (WGS) entry which is preliminary data.</text>
</comment>
<evidence type="ECO:0000313" key="1">
    <source>
        <dbReference type="EMBL" id="CAK9094970.1"/>
    </source>
</evidence>
<dbReference type="EMBL" id="CAXAMN010025414">
    <property type="protein sequence ID" value="CAK9094970.1"/>
    <property type="molecule type" value="Genomic_DNA"/>
</dbReference>
<dbReference type="Proteomes" id="UP001642484">
    <property type="component" value="Unassembled WGS sequence"/>
</dbReference>
<feature type="non-terminal residue" evidence="1">
    <location>
        <position position="1"/>
    </location>
</feature>
<name>A0ABP0R4C8_9DINO</name>
<reference evidence="1 2" key="1">
    <citation type="submission" date="2024-02" db="EMBL/GenBank/DDBJ databases">
        <authorList>
            <person name="Chen Y."/>
            <person name="Shah S."/>
            <person name="Dougan E. K."/>
            <person name="Thang M."/>
            <person name="Chan C."/>
        </authorList>
    </citation>
    <scope>NUCLEOTIDE SEQUENCE [LARGE SCALE GENOMIC DNA]</scope>
</reference>